<keyword evidence="4 15" id="KW-0812">Transmembrane</keyword>
<keyword evidence="9 11" id="KW-0456">Lyase</keyword>
<dbReference type="SUPFAM" id="SSF56112">
    <property type="entry name" value="Protein kinase-like (PK-like)"/>
    <property type="match status" value="1"/>
</dbReference>
<feature type="domain" description="Guanylate cyclase" evidence="17">
    <location>
        <begin position="924"/>
        <end position="1053"/>
    </location>
</feature>
<keyword evidence="13" id="KW-0175">Coiled coil</keyword>
<evidence type="ECO:0000256" key="9">
    <source>
        <dbReference type="ARBA" id="ARBA00023239"/>
    </source>
</evidence>
<organism evidence="18 19">
    <name type="scientific">Orchesella dallaii</name>
    <dbReference type="NCBI Taxonomy" id="48710"/>
    <lineage>
        <taxon>Eukaryota</taxon>
        <taxon>Metazoa</taxon>
        <taxon>Ecdysozoa</taxon>
        <taxon>Arthropoda</taxon>
        <taxon>Hexapoda</taxon>
        <taxon>Collembola</taxon>
        <taxon>Entomobryomorpha</taxon>
        <taxon>Entomobryoidea</taxon>
        <taxon>Orchesellidae</taxon>
        <taxon>Orchesellinae</taxon>
        <taxon>Orchesella</taxon>
    </lineage>
</organism>
<dbReference type="InterPro" id="IPR000719">
    <property type="entry name" value="Prot_kinase_dom"/>
</dbReference>
<dbReference type="Proteomes" id="UP001642540">
    <property type="component" value="Unassembled WGS sequence"/>
</dbReference>
<evidence type="ECO:0000256" key="7">
    <source>
        <dbReference type="ARBA" id="ARBA00023136"/>
    </source>
</evidence>
<feature type="region of interest" description="Disordered" evidence="14">
    <location>
        <begin position="439"/>
        <end position="458"/>
    </location>
</feature>
<comment type="similarity">
    <text evidence="11">Belongs to the adenylyl cyclase class-4/guanylyl cyclase family.</text>
</comment>
<feature type="transmembrane region" description="Helical" evidence="15">
    <location>
        <begin position="474"/>
        <end position="495"/>
    </location>
</feature>
<dbReference type="Pfam" id="PF07714">
    <property type="entry name" value="PK_Tyr_Ser-Thr"/>
    <property type="match status" value="1"/>
</dbReference>
<dbReference type="Gene3D" id="1.10.510.10">
    <property type="entry name" value="Transferase(Phosphotransferase) domain 1"/>
    <property type="match status" value="1"/>
</dbReference>
<dbReference type="InterPro" id="IPR001054">
    <property type="entry name" value="A/G_cyclase"/>
</dbReference>
<evidence type="ECO:0000259" key="17">
    <source>
        <dbReference type="PROSITE" id="PS50125"/>
    </source>
</evidence>
<evidence type="ECO:0000256" key="15">
    <source>
        <dbReference type="SAM" id="Phobius"/>
    </source>
</evidence>
<dbReference type="Gene3D" id="3.30.70.1230">
    <property type="entry name" value="Nucleotide cyclase"/>
    <property type="match status" value="1"/>
</dbReference>
<feature type="coiled-coil region" evidence="13">
    <location>
        <begin position="861"/>
        <end position="892"/>
    </location>
</feature>
<evidence type="ECO:0000313" key="18">
    <source>
        <dbReference type="EMBL" id="CAL8095065.1"/>
    </source>
</evidence>
<proteinExistence type="inferred from homology"/>
<feature type="domain" description="Protein kinase" evidence="16">
    <location>
        <begin position="569"/>
        <end position="849"/>
    </location>
</feature>
<sequence>MENPHMNLYSRVIPRNRTSRNSSFESPWAFPQSSEFRWHVQFFLVLALMCHSSNSDFNVIIPEICAGGTATPINVTWIRDMVHLGLRDEQLALTVLGPEEICDGSNGLIKFISLAKEDPKGQIIASLEPHLCPTAATFLYNQRRQFFSWTCTKAPGVISIKPSISDVILAVNSFANYYHWHKFAFTKYQSDKSPFCDEIATQLQVDATGHLNNYSVLILAKYEDISLPQYSPLIEKVQGLFLCTSYEYGYTHNVAKKTDHLGNKFGGSISGEKALHGDIPLVFLPEWPLPLEAYSPEAPTLALTARLRPFNVPVDLSGSEEFHFYHHGTEPSSHKIMESLLARLILKSVKEALELEKFNDDDAVFLRKDNSVNELTKEFHVDTTESPKTFDDTATKDDFENSQSFAFQQPYMTSFQFTVLQYEKGRWHQVVSFADMDEEPRRHTGDGKRYPVHDISARNSGDKSRESILTWTQLIGAIILTAIIVAIIIGAFLYARDRHNNPVYIPSSSSSKNISGRNRNLGPYKLILSSHDICFSSNSIWTENSMKSLTPSKSEDTVVGSTIPGSKHPNEKPDLIKGSFGHGPLKKYLSVSNVKNDSIILNENQARYKGDLVHLRKLAEPSDSFQLKAKAMTVLETIHGLRHENINALIGCLTDGIPALVWEYCSRGSLHDIIKQQDIKLDWAFKLSLLTDLVRGMRYLHSSLVRVHGFLTSYNCVIDARWVLKITDYGILSLYHTQGLTFPQRSSKELLWTAPELLRDESLRRHGTQAGDVYSFAIIMQEVLVRGEPYCMLTLSPEEIIEKVKHPPPMIRPSVSKNLAQPEAINIMRQCWAELADMRPDFTVIHDLFKTLNHGRKANIVDTMFQMLEKYSNNLEELIRERTEQLDLEKKKTEQLLNRMLPSMVAEKLKLGLPVDPEEFSEVTIYFSDIVGFTTISAYSTPFEVVDLLNDLYTCFDATINDYNVYKVETIGDAYMCVGGAPVRSPDHAAQIATMALDLLYQSGKFRIRHLPYTALRVRIGLHTGPCCAGVVGLTMPRYCLFGDTVNTASRMESTGAPWRIHISEDTRVKLESIGGFKIEFRGITDLKGKGKMPTYWLSGKEGFDKELPVPPDPT</sequence>
<evidence type="ECO:0000256" key="4">
    <source>
        <dbReference type="ARBA" id="ARBA00022692"/>
    </source>
</evidence>
<name>A0ABP1Q9X9_9HEXA</name>
<dbReference type="Pfam" id="PF00211">
    <property type="entry name" value="Guanylate_cyc"/>
    <property type="match status" value="1"/>
</dbReference>
<dbReference type="EMBL" id="CAXLJM020000027">
    <property type="protein sequence ID" value="CAL8095065.1"/>
    <property type="molecule type" value="Genomic_DNA"/>
</dbReference>
<dbReference type="PROSITE" id="PS00452">
    <property type="entry name" value="GUANYLATE_CYCLASE_1"/>
    <property type="match status" value="1"/>
</dbReference>
<comment type="caution">
    <text evidence="18">The sequence shown here is derived from an EMBL/GenBank/DDBJ whole genome shotgun (WGS) entry which is preliminary data.</text>
</comment>
<evidence type="ECO:0000256" key="2">
    <source>
        <dbReference type="ARBA" id="ARBA00004167"/>
    </source>
</evidence>
<keyword evidence="7 15" id="KW-0472">Membrane</keyword>
<evidence type="ECO:0000256" key="8">
    <source>
        <dbReference type="ARBA" id="ARBA00023180"/>
    </source>
</evidence>
<reference evidence="18 19" key="1">
    <citation type="submission" date="2024-08" db="EMBL/GenBank/DDBJ databases">
        <authorList>
            <person name="Cucini C."/>
            <person name="Frati F."/>
        </authorList>
    </citation>
    <scope>NUCLEOTIDE SEQUENCE [LARGE SCALE GENOMIC DNA]</scope>
</reference>
<dbReference type="PROSITE" id="PS50011">
    <property type="entry name" value="PROTEIN_KINASE_DOM"/>
    <property type="match status" value="1"/>
</dbReference>
<feature type="region of interest" description="Disordered" evidence="14">
    <location>
        <begin position="551"/>
        <end position="573"/>
    </location>
</feature>
<evidence type="ECO:0000256" key="3">
    <source>
        <dbReference type="ARBA" id="ARBA00012202"/>
    </source>
</evidence>
<dbReference type="InterPro" id="IPR001245">
    <property type="entry name" value="Ser-Thr/Tyr_kinase_cat_dom"/>
</dbReference>
<dbReference type="InterPro" id="IPR011009">
    <property type="entry name" value="Kinase-like_dom_sf"/>
</dbReference>
<evidence type="ECO:0000256" key="5">
    <source>
        <dbReference type="ARBA" id="ARBA00022741"/>
    </source>
</evidence>
<keyword evidence="8" id="KW-0325">Glycoprotein</keyword>
<dbReference type="SMART" id="SM00044">
    <property type="entry name" value="CYCc"/>
    <property type="match status" value="1"/>
</dbReference>
<evidence type="ECO:0000256" key="13">
    <source>
        <dbReference type="SAM" id="Coils"/>
    </source>
</evidence>
<comment type="subcellular location">
    <subcellularLocation>
        <location evidence="2">Membrane</location>
        <topology evidence="2">Single-pass membrane protein</topology>
    </subcellularLocation>
</comment>
<dbReference type="InterPro" id="IPR018297">
    <property type="entry name" value="A/G_cyclase_CS"/>
</dbReference>
<evidence type="ECO:0000256" key="10">
    <source>
        <dbReference type="ARBA" id="ARBA00023293"/>
    </source>
</evidence>
<dbReference type="SUPFAM" id="SSF55073">
    <property type="entry name" value="Nucleotide cyclase"/>
    <property type="match status" value="1"/>
</dbReference>
<protein>
    <recommendedName>
        <fullName evidence="3 12">Guanylate cyclase</fullName>
        <ecNumber evidence="3 12">4.6.1.2</ecNumber>
    </recommendedName>
</protein>
<comment type="catalytic activity">
    <reaction evidence="1 12">
        <text>GTP = 3',5'-cyclic GMP + diphosphate</text>
        <dbReference type="Rhea" id="RHEA:13665"/>
        <dbReference type="ChEBI" id="CHEBI:33019"/>
        <dbReference type="ChEBI" id="CHEBI:37565"/>
        <dbReference type="ChEBI" id="CHEBI:57746"/>
        <dbReference type="EC" id="4.6.1.2"/>
    </reaction>
</comment>
<keyword evidence="10 12" id="KW-0141">cGMP biosynthesis</keyword>
<evidence type="ECO:0000256" key="12">
    <source>
        <dbReference type="RuleBase" id="RU003431"/>
    </source>
</evidence>
<dbReference type="CDD" id="cd07302">
    <property type="entry name" value="CHD"/>
    <property type="match status" value="1"/>
</dbReference>
<dbReference type="Gene3D" id="6.10.250.780">
    <property type="match status" value="1"/>
</dbReference>
<keyword evidence="5" id="KW-0547">Nucleotide-binding</keyword>
<keyword evidence="19" id="KW-1185">Reference proteome</keyword>
<accession>A0ABP1Q9X9</accession>
<evidence type="ECO:0000256" key="14">
    <source>
        <dbReference type="SAM" id="MobiDB-lite"/>
    </source>
</evidence>
<evidence type="ECO:0000313" key="19">
    <source>
        <dbReference type="Proteomes" id="UP001642540"/>
    </source>
</evidence>
<dbReference type="PANTHER" id="PTHR11920">
    <property type="entry name" value="GUANYLYL CYCLASE"/>
    <property type="match status" value="1"/>
</dbReference>
<dbReference type="InterPro" id="IPR029787">
    <property type="entry name" value="Nucleotide_cyclase"/>
</dbReference>
<keyword evidence="6 15" id="KW-1133">Transmembrane helix</keyword>
<dbReference type="EC" id="4.6.1.2" evidence="3 12"/>
<gene>
    <name evidence="18" type="ORF">ODALV1_LOCUS8962</name>
</gene>
<dbReference type="PROSITE" id="PS50125">
    <property type="entry name" value="GUANYLATE_CYCLASE_2"/>
    <property type="match status" value="1"/>
</dbReference>
<evidence type="ECO:0000259" key="16">
    <source>
        <dbReference type="PROSITE" id="PS50011"/>
    </source>
</evidence>
<dbReference type="PANTHER" id="PTHR11920:SF462">
    <property type="entry name" value="GUANYLATE CYCLASE"/>
    <property type="match status" value="1"/>
</dbReference>
<evidence type="ECO:0000256" key="11">
    <source>
        <dbReference type="RuleBase" id="RU000405"/>
    </source>
</evidence>
<evidence type="ECO:0000256" key="6">
    <source>
        <dbReference type="ARBA" id="ARBA00022989"/>
    </source>
</evidence>
<dbReference type="InterPro" id="IPR050401">
    <property type="entry name" value="Cyclic_nucleotide_synthase"/>
</dbReference>
<evidence type="ECO:0000256" key="1">
    <source>
        <dbReference type="ARBA" id="ARBA00001436"/>
    </source>
</evidence>